<protein>
    <submittedName>
        <fullName evidence="1">Uncharacterized protein</fullName>
    </submittedName>
</protein>
<keyword evidence="2" id="KW-1185">Reference proteome</keyword>
<dbReference type="EMBL" id="BEZZ01166659">
    <property type="protein sequence ID" value="GCC45540.1"/>
    <property type="molecule type" value="Genomic_DNA"/>
</dbReference>
<name>A0A401TS91_CHIPU</name>
<evidence type="ECO:0000313" key="1">
    <source>
        <dbReference type="EMBL" id="GCC45540.1"/>
    </source>
</evidence>
<sequence>MTETEPGRGRVSIYGCHEGTGGRRCCRAGTTPSAVGCDRQEGRLSGSRRRRRNARRAVRCQGGRLSESLWGGEGPSQGRTLWEDSPLDRVRGHREALGNPHLSQEYREPGDHLAALSVVGV</sequence>
<comment type="caution">
    <text evidence="1">The sequence shown here is derived from an EMBL/GenBank/DDBJ whole genome shotgun (WGS) entry which is preliminary data.</text>
</comment>
<accession>A0A401TS91</accession>
<proteinExistence type="predicted"/>
<organism evidence="1 2">
    <name type="scientific">Chiloscyllium punctatum</name>
    <name type="common">Brownbanded bambooshark</name>
    <name type="synonym">Hemiscyllium punctatum</name>
    <dbReference type="NCBI Taxonomy" id="137246"/>
    <lineage>
        <taxon>Eukaryota</taxon>
        <taxon>Metazoa</taxon>
        <taxon>Chordata</taxon>
        <taxon>Craniata</taxon>
        <taxon>Vertebrata</taxon>
        <taxon>Chondrichthyes</taxon>
        <taxon>Elasmobranchii</taxon>
        <taxon>Galeomorphii</taxon>
        <taxon>Galeoidea</taxon>
        <taxon>Orectolobiformes</taxon>
        <taxon>Hemiscylliidae</taxon>
        <taxon>Chiloscyllium</taxon>
    </lineage>
</organism>
<reference evidence="1 2" key="1">
    <citation type="journal article" date="2018" name="Nat. Ecol. Evol.">
        <title>Shark genomes provide insights into elasmobranch evolution and the origin of vertebrates.</title>
        <authorList>
            <person name="Hara Y"/>
            <person name="Yamaguchi K"/>
            <person name="Onimaru K"/>
            <person name="Kadota M"/>
            <person name="Koyanagi M"/>
            <person name="Keeley SD"/>
            <person name="Tatsumi K"/>
            <person name="Tanaka K"/>
            <person name="Motone F"/>
            <person name="Kageyama Y"/>
            <person name="Nozu R"/>
            <person name="Adachi N"/>
            <person name="Nishimura O"/>
            <person name="Nakagawa R"/>
            <person name="Tanegashima C"/>
            <person name="Kiyatake I"/>
            <person name="Matsumoto R"/>
            <person name="Murakumo K"/>
            <person name="Nishida K"/>
            <person name="Terakita A"/>
            <person name="Kuratani S"/>
            <person name="Sato K"/>
            <person name="Hyodo S Kuraku.S."/>
        </authorList>
    </citation>
    <scope>NUCLEOTIDE SEQUENCE [LARGE SCALE GENOMIC DNA]</scope>
</reference>
<dbReference type="Proteomes" id="UP000287033">
    <property type="component" value="Unassembled WGS sequence"/>
</dbReference>
<evidence type="ECO:0000313" key="2">
    <source>
        <dbReference type="Proteomes" id="UP000287033"/>
    </source>
</evidence>
<dbReference type="AlphaFoldDB" id="A0A401TS91"/>
<gene>
    <name evidence="1" type="ORF">chiPu_0029811</name>
</gene>